<keyword evidence="3" id="KW-1185">Reference proteome</keyword>
<dbReference type="EMBL" id="JAWNGG020000306">
    <property type="protein sequence ID" value="KAK9294674.1"/>
    <property type="molecule type" value="Genomic_DNA"/>
</dbReference>
<accession>A0AAW0ZAJ2</accession>
<name>A0AAW0ZAJ2_9HYME</name>
<feature type="region of interest" description="Disordered" evidence="1">
    <location>
        <begin position="59"/>
        <end position="82"/>
    </location>
</feature>
<gene>
    <name evidence="2" type="ORF">QLX08_010794</name>
</gene>
<evidence type="ECO:0000256" key="1">
    <source>
        <dbReference type="SAM" id="MobiDB-lite"/>
    </source>
</evidence>
<comment type="caution">
    <text evidence="2">The sequence shown here is derived from an EMBL/GenBank/DDBJ whole genome shotgun (WGS) entry which is preliminary data.</text>
</comment>
<dbReference type="AlphaFoldDB" id="A0AAW0ZAJ2"/>
<evidence type="ECO:0000313" key="3">
    <source>
        <dbReference type="Proteomes" id="UP001432146"/>
    </source>
</evidence>
<protein>
    <submittedName>
        <fullName evidence="2">Uncharacterized protein</fullName>
    </submittedName>
</protein>
<dbReference type="Proteomes" id="UP001432146">
    <property type="component" value="Unassembled WGS sequence"/>
</dbReference>
<reference evidence="2 3" key="1">
    <citation type="submission" date="2024-05" db="EMBL/GenBank/DDBJ databases">
        <title>The nuclear and mitochondrial genome assemblies of Tetragonisca angustula (Apidae: Meliponini), a tiny yet remarkable pollinator in the Neotropics.</title>
        <authorList>
            <person name="Ferrari R."/>
            <person name="Ricardo P.C."/>
            <person name="Dias F.C."/>
            <person name="Araujo N.S."/>
            <person name="Soares D.O."/>
            <person name="Zhou Q.-S."/>
            <person name="Zhu C.-D."/>
            <person name="Coutinho L."/>
            <person name="Airas M.C."/>
            <person name="Batista T.M."/>
        </authorList>
    </citation>
    <scope>NUCLEOTIDE SEQUENCE [LARGE SCALE GENOMIC DNA]</scope>
    <source>
        <strain evidence="2">ASF017062</strain>
        <tissue evidence="2">Abdomen</tissue>
    </source>
</reference>
<evidence type="ECO:0000313" key="2">
    <source>
        <dbReference type="EMBL" id="KAK9294674.1"/>
    </source>
</evidence>
<proteinExistence type="predicted"/>
<organism evidence="2 3">
    <name type="scientific">Tetragonisca angustula</name>
    <dbReference type="NCBI Taxonomy" id="166442"/>
    <lineage>
        <taxon>Eukaryota</taxon>
        <taxon>Metazoa</taxon>
        <taxon>Ecdysozoa</taxon>
        <taxon>Arthropoda</taxon>
        <taxon>Hexapoda</taxon>
        <taxon>Insecta</taxon>
        <taxon>Pterygota</taxon>
        <taxon>Neoptera</taxon>
        <taxon>Endopterygota</taxon>
        <taxon>Hymenoptera</taxon>
        <taxon>Apocrita</taxon>
        <taxon>Aculeata</taxon>
        <taxon>Apoidea</taxon>
        <taxon>Anthophila</taxon>
        <taxon>Apidae</taxon>
        <taxon>Tetragonisca</taxon>
    </lineage>
</organism>
<sequence length="524" mass="60299">MFVKSNSTGKYKDKRLQLTRMTECSTCPKLLSNSTSKKDYERPQPIKIAQLLKQSESIKNIPQDSVRKRAQPERLGALSNKKNIKLNDKQTGTEMIPSNRCARRFLNFSKISTKITKNDNENENQSNKFEQLHNEVFKPNKKRSLLIPPNTIRERHLQECSQKNIRQSMIHMTLKKMDEINIDSKDEIKATDESLNVNINSAVSIENKQKCNDQKIAPSSNHLKSKFIGHSTQHFETSHVTPKISSFSMCKSLQQINNEDQVFMQNNSICEKFTPNKNTLKCNIFSKSKETDDCVQNLCNNLQDTVLVTSENMEHKSPEMIDISKDKIIRFKHDLKDLLTETEENVIKMRSMLTYIVGLFDKEITSNIQLRKGNITMVDKEVQVETCCKSAQYSEKKVPQVIVTDNVDNKENDGVQNMKKVSDNTADESFLELENQLNITHAKPMQNNSQLKTPKIKKKGKQKRPLREYMALKSNMNFLETPDGKKFRSLCQIDDVDKSVLNVTYISNKLLTDLQNLYSESPDS</sequence>